<accession>A0A068Y2L4</accession>
<dbReference type="EMBL" id="LN902845">
    <property type="protein sequence ID" value="CUT99146.1"/>
    <property type="molecule type" value="Genomic_DNA"/>
</dbReference>
<name>A0A068Y2L4_ECHMU</name>
<proteinExistence type="predicted"/>
<sequence>MVVDKTRNRIIDGHHGPTSTLQTIKNMRPKRTKLFLELIKCLFEPSPYEFIGVNTLECLLSDRFYDYCQ</sequence>
<protein>
    <submittedName>
        <fullName evidence="1">Expressed protein</fullName>
    </submittedName>
</protein>
<keyword evidence="2" id="KW-1185">Reference proteome</keyword>
<evidence type="ECO:0000313" key="1">
    <source>
        <dbReference type="EMBL" id="CUT99146.1"/>
    </source>
</evidence>
<evidence type="ECO:0000313" key="2">
    <source>
        <dbReference type="Proteomes" id="UP000017246"/>
    </source>
</evidence>
<dbReference type="AlphaFoldDB" id="A0A068Y2L4"/>
<reference evidence="1" key="1">
    <citation type="journal article" date="2013" name="Nature">
        <title>The genomes of four tapeworm species reveal adaptations to parasitism.</title>
        <authorList>
            <person name="Tsai I.J."/>
            <person name="Zarowiecki M."/>
            <person name="Holroyd N."/>
            <person name="Garciarrubio A."/>
            <person name="Sanchez-Flores A."/>
            <person name="Brooks K.L."/>
            <person name="Tracey A."/>
            <person name="Bobes R.J."/>
            <person name="Fragoso G."/>
            <person name="Sciutto E."/>
            <person name="Aslett M."/>
            <person name="Beasley H."/>
            <person name="Bennett H.M."/>
            <person name="Cai J."/>
            <person name="Camicia F."/>
            <person name="Clark R."/>
            <person name="Cucher M."/>
            <person name="De Silva N."/>
            <person name="Day T.A."/>
            <person name="Deplazes P."/>
            <person name="Estrada K."/>
            <person name="Fernandez C."/>
            <person name="Holland P.W."/>
            <person name="Hou J."/>
            <person name="Hu S."/>
            <person name="Huckvale T."/>
            <person name="Hung S.S."/>
            <person name="Kamenetzky L."/>
            <person name="Keane J.A."/>
            <person name="Kiss F."/>
            <person name="Koziol U."/>
            <person name="Lambert O."/>
            <person name="Liu K."/>
            <person name="Luo X."/>
            <person name="Luo Y."/>
            <person name="Macchiaroli N."/>
            <person name="Nichol S."/>
            <person name="Paps J."/>
            <person name="Parkinson J."/>
            <person name="Pouchkina-Stantcheva N."/>
            <person name="Riddiford N."/>
            <person name="Rosenzvit M."/>
            <person name="Salinas G."/>
            <person name="Wasmuth J.D."/>
            <person name="Zamanian M."/>
            <person name="Zheng Y."/>
            <person name="Cai X."/>
            <person name="Soberon X."/>
            <person name="Olson P.D."/>
            <person name="Laclette J.P."/>
            <person name="Brehm K."/>
            <person name="Berriman M."/>
            <person name="Garciarrubio A."/>
            <person name="Bobes R.J."/>
            <person name="Fragoso G."/>
            <person name="Sanchez-Flores A."/>
            <person name="Estrada K."/>
            <person name="Cevallos M.A."/>
            <person name="Morett E."/>
            <person name="Gonzalez V."/>
            <person name="Portillo T."/>
            <person name="Ochoa-Leyva A."/>
            <person name="Jose M.V."/>
            <person name="Sciutto E."/>
            <person name="Landa A."/>
            <person name="Jimenez L."/>
            <person name="Valdes V."/>
            <person name="Carrero J.C."/>
            <person name="Larralde C."/>
            <person name="Morales-Montor J."/>
            <person name="Limon-Lason J."/>
            <person name="Soberon X."/>
            <person name="Laclette J.P."/>
        </authorList>
    </citation>
    <scope>NUCLEOTIDE SEQUENCE [LARGE SCALE GENOMIC DNA]</scope>
</reference>
<dbReference type="Proteomes" id="UP000017246">
    <property type="component" value="Unassembled WGS sequence"/>
</dbReference>
<organism evidence="1 2">
    <name type="scientific">Echinococcus multilocularis</name>
    <name type="common">Fox tapeworm</name>
    <dbReference type="NCBI Taxonomy" id="6211"/>
    <lineage>
        <taxon>Eukaryota</taxon>
        <taxon>Metazoa</taxon>
        <taxon>Spiralia</taxon>
        <taxon>Lophotrochozoa</taxon>
        <taxon>Platyhelminthes</taxon>
        <taxon>Cestoda</taxon>
        <taxon>Eucestoda</taxon>
        <taxon>Cyclophyllidea</taxon>
        <taxon>Taeniidae</taxon>
        <taxon>Echinococcus</taxon>
    </lineage>
</organism>
<reference evidence="1" key="2">
    <citation type="submission" date="2015-11" db="EMBL/GenBank/DDBJ databases">
        <authorList>
            <person name="Zhang Y."/>
            <person name="Guo Z."/>
        </authorList>
    </citation>
    <scope>NUCLEOTIDE SEQUENCE</scope>
</reference>